<keyword evidence="1" id="KW-1133">Transmembrane helix</keyword>
<evidence type="ECO:0000313" key="2">
    <source>
        <dbReference type="EMBL" id="NHZ91693.1"/>
    </source>
</evidence>
<keyword evidence="1" id="KW-0812">Transmembrane</keyword>
<proteinExistence type="predicted"/>
<protein>
    <submittedName>
        <fullName evidence="2">Prepilin-type N-terminal cleavage/methylation domain-containing protein</fullName>
    </submittedName>
</protein>
<dbReference type="InterPro" id="IPR012902">
    <property type="entry name" value="N_methyl_site"/>
</dbReference>
<keyword evidence="3" id="KW-1185">Reference proteome</keyword>
<sequence length="371" mass="39659">MNRTPILHSRGFTLIELMVAMTISLILLAGMASLFVQNSRTQIEIEASNRKIENGRYGVQTLAGDIRNAGYFGEFDPGRLISPVTMPDPCATDLTLVRAALPVPVQGLDNATATQLSCISDLKVGTDVLVIRRVETCLPGELSCDPVSEGGAFFQASLCFDNPDELASADPLKSFDLDTRESGLTRHGRDCSATNAGTLVPVRRYLTHIYFVANNDNDNDGIPTLKRAVLGTNAGGDLAFTIQPLVEGIENLQLEYGLDRDDPAIAATVGPAAPLFADGTADLYNSNPATANDCGDELCAVANWRSVVAVKLNLLARNIAPSIGYVDSNSYVLGNLASGRPNTVAAANDRYKRNVFQSLVAMPNLAGRRVK</sequence>
<gene>
    <name evidence="2" type="ORF">F2P45_22180</name>
</gene>
<evidence type="ECO:0000313" key="3">
    <source>
        <dbReference type="Proteomes" id="UP000609726"/>
    </source>
</evidence>
<dbReference type="EMBL" id="WHJH01000033">
    <property type="protein sequence ID" value="NHZ91693.1"/>
    <property type="molecule type" value="Genomic_DNA"/>
</dbReference>
<organism evidence="2 3">
    <name type="scientific">Massilia mucilaginosa</name>
    <dbReference type="NCBI Taxonomy" id="2609282"/>
    <lineage>
        <taxon>Bacteria</taxon>
        <taxon>Pseudomonadati</taxon>
        <taxon>Pseudomonadota</taxon>
        <taxon>Betaproteobacteria</taxon>
        <taxon>Burkholderiales</taxon>
        <taxon>Oxalobacteraceae</taxon>
        <taxon>Telluria group</taxon>
        <taxon>Massilia</taxon>
    </lineage>
</organism>
<dbReference type="InterPro" id="IPR032092">
    <property type="entry name" value="PilW"/>
</dbReference>
<dbReference type="PROSITE" id="PS00409">
    <property type="entry name" value="PROKAR_NTER_METHYL"/>
    <property type="match status" value="1"/>
</dbReference>
<dbReference type="NCBIfam" id="TIGR02532">
    <property type="entry name" value="IV_pilin_GFxxxE"/>
    <property type="match status" value="1"/>
</dbReference>
<dbReference type="Pfam" id="PF07963">
    <property type="entry name" value="N_methyl"/>
    <property type="match status" value="1"/>
</dbReference>
<dbReference type="RefSeq" id="WP_166880109.1">
    <property type="nucleotide sequence ID" value="NZ_WHJH01000033.1"/>
</dbReference>
<dbReference type="Pfam" id="PF16074">
    <property type="entry name" value="PilW"/>
    <property type="match status" value="1"/>
</dbReference>
<keyword evidence="1" id="KW-0472">Membrane</keyword>
<reference evidence="2 3" key="1">
    <citation type="submission" date="2019-10" db="EMBL/GenBank/DDBJ databases">
        <title>Taxonomy of Antarctic Massilia spp.: description of Massilia rubra sp. nov., Massilia aquatica sp. nov., Massilia mucilaginosa sp. nov., Massilia frigida sp. nov. isolated from streams, lakes and regoliths.</title>
        <authorList>
            <person name="Holochova P."/>
            <person name="Sedlacek I."/>
            <person name="Kralova S."/>
            <person name="Maslanova I."/>
            <person name="Busse H.-J."/>
            <person name="Stankova E."/>
            <person name="Vrbovska V."/>
            <person name="Kovarovic V."/>
            <person name="Bartak M."/>
            <person name="Svec P."/>
            <person name="Pantucek R."/>
        </authorList>
    </citation>
    <scope>NUCLEOTIDE SEQUENCE [LARGE SCALE GENOMIC DNA]</scope>
    <source>
        <strain evidence="2 3">CCM 8733</strain>
    </source>
</reference>
<feature type="transmembrane region" description="Helical" evidence="1">
    <location>
        <begin position="12"/>
        <end position="36"/>
    </location>
</feature>
<comment type="caution">
    <text evidence="2">The sequence shown here is derived from an EMBL/GenBank/DDBJ whole genome shotgun (WGS) entry which is preliminary data.</text>
</comment>
<name>A0ABX0NY39_9BURK</name>
<evidence type="ECO:0000256" key="1">
    <source>
        <dbReference type="SAM" id="Phobius"/>
    </source>
</evidence>
<dbReference type="Proteomes" id="UP000609726">
    <property type="component" value="Unassembled WGS sequence"/>
</dbReference>
<accession>A0ABX0NY39</accession>